<sequence>MFYFKDVIGQQSARARLIQEVQEGRVPHAQLFCGPAGTGKLPLALAYARYLCCAHPTGSDACGTCPSCVKWNKLMHPDVHFMFPIVRNAKAKKEVCDDYLAAWRRLLTTHAYFSLDDWLNEMDADNGQAIIYARESDEITRKLSLKAVEGGYKITVVWLPEKLHEVCANKLLKLLEEPPARTVFLLVSEAPDQILTTIQSRTQRFGVPRIAESDIAEALRTRYGVQQADSEAIAHMANGSFTQALQAISLNEENQLFFELFVGLMRQAYARKVRDMKQWSEQLAGMGRERQKHFLDYCQRMLRENFIYNLHCPEMNYMTRAEENFATRFAPFINVRNVAGIMHELEEAQRHIAQNVNPRMVFFDFALKMIVLLKA</sequence>
<dbReference type="Pfam" id="PF13177">
    <property type="entry name" value="DNA_pol3_delta2"/>
    <property type="match status" value="1"/>
</dbReference>
<name>A0A9D2HZI1_9BACE</name>
<comment type="caution">
    <text evidence="1">The sequence shown here is derived from an EMBL/GenBank/DDBJ whole genome shotgun (WGS) entry which is preliminary data.</text>
</comment>
<dbReference type="Gene3D" id="3.40.50.300">
    <property type="entry name" value="P-loop containing nucleotide triphosphate hydrolases"/>
    <property type="match status" value="1"/>
</dbReference>
<dbReference type="Proteomes" id="UP000823862">
    <property type="component" value="Unassembled WGS sequence"/>
</dbReference>
<dbReference type="PANTHER" id="PTHR11669">
    <property type="entry name" value="REPLICATION FACTOR C / DNA POLYMERASE III GAMMA-TAU SUBUNIT"/>
    <property type="match status" value="1"/>
</dbReference>
<gene>
    <name evidence="1" type="ORF">H9950_11235</name>
</gene>
<dbReference type="EMBL" id="DWZI01000056">
    <property type="protein sequence ID" value="HJA86737.1"/>
    <property type="molecule type" value="Genomic_DNA"/>
</dbReference>
<accession>A0A9D2HZI1</accession>
<dbReference type="PANTHER" id="PTHR11669:SF8">
    <property type="entry name" value="DNA POLYMERASE III SUBUNIT DELTA"/>
    <property type="match status" value="1"/>
</dbReference>
<dbReference type="SUPFAM" id="SSF52540">
    <property type="entry name" value="P-loop containing nucleoside triphosphate hydrolases"/>
    <property type="match status" value="1"/>
</dbReference>
<evidence type="ECO:0000313" key="1">
    <source>
        <dbReference type="EMBL" id="HJA86737.1"/>
    </source>
</evidence>
<reference evidence="1" key="1">
    <citation type="journal article" date="2021" name="PeerJ">
        <title>Extensive microbial diversity within the chicken gut microbiome revealed by metagenomics and culture.</title>
        <authorList>
            <person name="Gilroy R."/>
            <person name="Ravi A."/>
            <person name="Getino M."/>
            <person name="Pursley I."/>
            <person name="Horton D.L."/>
            <person name="Alikhan N.F."/>
            <person name="Baker D."/>
            <person name="Gharbi K."/>
            <person name="Hall N."/>
            <person name="Watson M."/>
            <person name="Adriaenssens E.M."/>
            <person name="Foster-Nyarko E."/>
            <person name="Jarju S."/>
            <person name="Secka A."/>
            <person name="Antonio M."/>
            <person name="Oren A."/>
            <person name="Chaudhuri R.R."/>
            <person name="La Ragione R."/>
            <person name="Hildebrand F."/>
            <person name="Pallen M.J."/>
        </authorList>
    </citation>
    <scope>NUCLEOTIDE SEQUENCE</scope>
    <source>
        <strain evidence="1">ChiHjej12B11-9795</strain>
    </source>
</reference>
<dbReference type="InterPro" id="IPR050238">
    <property type="entry name" value="DNA_Rep/Repair_Clamp_Loader"/>
</dbReference>
<dbReference type="GO" id="GO:0006261">
    <property type="term" value="P:DNA-templated DNA replication"/>
    <property type="evidence" value="ECO:0007669"/>
    <property type="project" value="TreeGrafter"/>
</dbReference>
<reference evidence="1" key="2">
    <citation type="submission" date="2021-04" db="EMBL/GenBank/DDBJ databases">
        <authorList>
            <person name="Gilroy R."/>
        </authorList>
    </citation>
    <scope>NUCLEOTIDE SEQUENCE</scope>
    <source>
        <strain evidence="1">ChiHjej12B11-9795</strain>
    </source>
</reference>
<dbReference type="AlphaFoldDB" id="A0A9D2HZI1"/>
<dbReference type="InterPro" id="IPR027417">
    <property type="entry name" value="P-loop_NTPase"/>
</dbReference>
<protein>
    <submittedName>
        <fullName evidence="1">DNA polymerase III subunit delta</fullName>
    </submittedName>
</protein>
<organism evidence="1 2">
    <name type="scientific">Candidatus Bacteroides avicola</name>
    <dbReference type="NCBI Taxonomy" id="2838468"/>
    <lineage>
        <taxon>Bacteria</taxon>
        <taxon>Pseudomonadati</taxon>
        <taxon>Bacteroidota</taxon>
        <taxon>Bacteroidia</taxon>
        <taxon>Bacteroidales</taxon>
        <taxon>Bacteroidaceae</taxon>
        <taxon>Bacteroides</taxon>
    </lineage>
</organism>
<evidence type="ECO:0000313" key="2">
    <source>
        <dbReference type="Proteomes" id="UP000823862"/>
    </source>
</evidence>
<proteinExistence type="predicted"/>